<dbReference type="SUPFAM" id="SSF55718">
    <property type="entry name" value="SCP-like"/>
    <property type="match status" value="1"/>
</dbReference>
<dbReference type="Gene3D" id="1.20.120.450">
    <property type="entry name" value="dinb family like domain"/>
    <property type="match status" value="1"/>
</dbReference>
<sequence length="238" mass="25860">MTQRARPPYPLHLQLLDGANQRLVSTVEALEDATFTRPSLLPGWSVGHVLAHLALNAEALAGALAGIASGAGTPMYESQDRRDRDIADLGAAAPAVIRDRVIETVTLFDDQVASLPPDRWATTFSRTPGGQVIRARSTVLMRLREVDIHHADLGLAYTHADWSPQFSSSLIDYAGHRVWSAPFHVHADDLDQDWDLGEGKPEVTVRGPSHELGWWLTGRGDGAGLVSDSGVLPTIEPW</sequence>
<dbReference type="InterPro" id="IPR017517">
    <property type="entry name" value="Maleyloyr_isom"/>
</dbReference>
<dbReference type="RefSeq" id="WP_166320258.1">
    <property type="nucleotide sequence ID" value="NZ_CP049866.1"/>
</dbReference>
<evidence type="ECO:0000313" key="3">
    <source>
        <dbReference type="Proteomes" id="UP000502035"/>
    </source>
</evidence>
<keyword evidence="2" id="KW-0670">Pyruvate</keyword>
<dbReference type="Proteomes" id="UP000502035">
    <property type="component" value="Chromosome"/>
</dbReference>
<keyword evidence="2" id="KW-0413">Isomerase</keyword>
<dbReference type="AlphaFoldDB" id="A0A6G7YIR3"/>
<accession>A0A6G7YIR3</accession>
<protein>
    <submittedName>
        <fullName evidence="2">Maleylpyruvate isomerase family mycothiol-dependent enzyme</fullName>
    </submittedName>
</protein>
<dbReference type="NCBIfam" id="TIGR03083">
    <property type="entry name" value="maleylpyruvate isomerase family mycothiol-dependent enzyme"/>
    <property type="match status" value="1"/>
</dbReference>
<gene>
    <name evidence="2" type="ORF">G7071_15595</name>
</gene>
<dbReference type="SUPFAM" id="SSF109854">
    <property type="entry name" value="DinB/YfiT-like putative metalloenzymes"/>
    <property type="match status" value="1"/>
</dbReference>
<dbReference type="InterPro" id="IPR024344">
    <property type="entry name" value="MDMPI_metal-binding"/>
</dbReference>
<keyword evidence="3" id="KW-1185">Reference proteome</keyword>
<dbReference type="InterPro" id="IPR034660">
    <property type="entry name" value="DinB/YfiT-like"/>
</dbReference>
<evidence type="ECO:0000259" key="1">
    <source>
        <dbReference type="Pfam" id="PF11716"/>
    </source>
</evidence>
<dbReference type="KEGG" id="npi:G7071_15595"/>
<proteinExistence type="predicted"/>
<name>A0A6G7YIR3_9ACTN</name>
<evidence type="ECO:0000313" key="2">
    <source>
        <dbReference type="EMBL" id="QIK76634.1"/>
    </source>
</evidence>
<reference evidence="2 3" key="1">
    <citation type="submission" date="2020-03" db="EMBL/GenBank/DDBJ databases">
        <title>Nocardioides sp. nov., isolated from fish.</title>
        <authorList>
            <person name="Hyun D.-W."/>
            <person name="Bae J.-W."/>
        </authorList>
    </citation>
    <scope>NUCLEOTIDE SEQUENCE [LARGE SCALE GENOMIC DNA]</scope>
    <source>
        <strain evidence="2 3">HDW12A</strain>
    </source>
</reference>
<dbReference type="InterPro" id="IPR036527">
    <property type="entry name" value="SCP2_sterol-bd_dom_sf"/>
</dbReference>
<dbReference type="GO" id="GO:0016853">
    <property type="term" value="F:isomerase activity"/>
    <property type="evidence" value="ECO:0007669"/>
    <property type="project" value="UniProtKB-KW"/>
</dbReference>
<organism evidence="2 3">
    <name type="scientific">Nocardioides piscis</name>
    <dbReference type="NCBI Taxonomy" id="2714938"/>
    <lineage>
        <taxon>Bacteria</taxon>
        <taxon>Bacillati</taxon>
        <taxon>Actinomycetota</taxon>
        <taxon>Actinomycetes</taxon>
        <taxon>Propionibacteriales</taxon>
        <taxon>Nocardioidaceae</taxon>
        <taxon>Nocardioides</taxon>
    </lineage>
</organism>
<feature type="domain" description="Mycothiol-dependent maleylpyruvate isomerase metal-binding" evidence="1">
    <location>
        <begin position="19"/>
        <end position="153"/>
    </location>
</feature>
<dbReference type="Pfam" id="PF11716">
    <property type="entry name" value="MDMPI_N"/>
    <property type="match status" value="1"/>
</dbReference>
<dbReference type="EMBL" id="CP049866">
    <property type="protein sequence ID" value="QIK76634.1"/>
    <property type="molecule type" value="Genomic_DNA"/>
</dbReference>
<dbReference type="GO" id="GO:0046872">
    <property type="term" value="F:metal ion binding"/>
    <property type="evidence" value="ECO:0007669"/>
    <property type="project" value="InterPro"/>
</dbReference>